<dbReference type="EMBL" id="MU251606">
    <property type="protein sequence ID" value="KAG9231376.1"/>
    <property type="molecule type" value="Genomic_DNA"/>
</dbReference>
<reference evidence="2" key="1">
    <citation type="journal article" date="2021" name="IMA Fungus">
        <title>Genomic characterization of three marine fungi, including Emericellopsis atlantica sp. nov. with signatures of a generalist lifestyle and marine biomass degradation.</title>
        <authorList>
            <person name="Hagestad O.C."/>
            <person name="Hou L."/>
            <person name="Andersen J.H."/>
            <person name="Hansen E.H."/>
            <person name="Altermark B."/>
            <person name="Li C."/>
            <person name="Kuhnert E."/>
            <person name="Cox R.J."/>
            <person name="Crous P.W."/>
            <person name="Spatafora J.W."/>
            <person name="Lail K."/>
            <person name="Amirebrahimi M."/>
            <person name="Lipzen A."/>
            <person name="Pangilinan J."/>
            <person name="Andreopoulos W."/>
            <person name="Hayes R.D."/>
            <person name="Ng V."/>
            <person name="Grigoriev I.V."/>
            <person name="Jackson S.A."/>
            <person name="Sutton T.D.S."/>
            <person name="Dobson A.D.W."/>
            <person name="Rama T."/>
        </authorList>
    </citation>
    <scope>NUCLEOTIDE SEQUENCE</scope>
    <source>
        <strain evidence="2">TRa018bII</strain>
    </source>
</reference>
<accession>A0A9P8C3W0</accession>
<evidence type="ECO:0000256" key="1">
    <source>
        <dbReference type="SAM" id="MobiDB-lite"/>
    </source>
</evidence>
<name>A0A9P8C3W0_9HELO</name>
<evidence type="ECO:0000313" key="2">
    <source>
        <dbReference type="EMBL" id="KAG9231376.1"/>
    </source>
</evidence>
<protein>
    <submittedName>
        <fullName evidence="2">Uncharacterized protein</fullName>
    </submittedName>
</protein>
<evidence type="ECO:0000313" key="3">
    <source>
        <dbReference type="Proteomes" id="UP000824998"/>
    </source>
</evidence>
<sequence>MKQVKPYLDMDKLANDMAQKHSGKAGDMEQKSTATQHPDTSFDRDADRSSKKRCGDHINVDGAKRKRMTSGASKSHNSNQAIFGSRDKTPESNGSRSNMRAEGQRPNYHCNTMSSPTEIAYLERRNDANGASTIDMGLSQSGVIFNDSGQAATADTCVVDVPGGAALSSNPAATVIELVEAGGIDQWLAGGLSHATQLANHLPNDIHYGAEAGIDLPTGNIHNAYSLANFFPAVDPWLVNGLNNAARLPDFLGSDLDVIDPWLTNGLNNAARLLSFSEPWLDSSLNEASRLSQYVQEEIGHRAVEANDLNDPAPLGIVV</sequence>
<keyword evidence="3" id="KW-1185">Reference proteome</keyword>
<gene>
    <name evidence="2" type="ORF">BJ875DRAFT_122682</name>
</gene>
<dbReference type="AlphaFoldDB" id="A0A9P8C3W0"/>
<feature type="compositionally biased region" description="Basic and acidic residues" evidence="1">
    <location>
        <begin position="40"/>
        <end position="63"/>
    </location>
</feature>
<comment type="caution">
    <text evidence="2">The sequence shown here is derived from an EMBL/GenBank/DDBJ whole genome shotgun (WGS) entry which is preliminary data.</text>
</comment>
<dbReference type="Proteomes" id="UP000824998">
    <property type="component" value="Unassembled WGS sequence"/>
</dbReference>
<feature type="compositionally biased region" description="Polar residues" evidence="1">
    <location>
        <begin position="70"/>
        <end position="82"/>
    </location>
</feature>
<organism evidence="2 3">
    <name type="scientific">Amylocarpus encephaloides</name>
    <dbReference type="NCBI Taxonomy" id="45428"/>
    <lineage>
        <taxon>Eukaryota</taxon>
        <taxon>Fungi</taxon>
        <taxon>Dikarya</taxon>
        <taxon>Ascomycota</taxon>
        <taxon>Pezizomycotina</taxon>
        <taxon>Leotiomycetes</taxon>
        <taxon>Helotiales</taxon>
        <taxon>Helotiales incertae sedis</taxon>
        <taxon>Amylocarpus</taxon>
    </lineage>
</organism>
<feature type="region of interest" description="Disordered" evidence="1">
    <location>
        <begin position="1"/>
        <end position="112"/>
    </location>
</feature>
<proteinExistence type="predicted"/>